<dbReference type="Pfam" id="PF05685">
    <property type="entry name" value="Uma2"/>
    <property type="match status" value="1"/>
</dbReference>
<keyword evidence="2" id="KW-0540">Nuclease</keyword>
<dbReference type="InterPro" id="IPR012296">
    <property type="entry name" value="Nuclease_put_TT1808"/>
</dbReference>
<dbReference type="PANTHER" id="PTHR35400:SF3">
    <property type="entry name" value="SLL1072 PROTEIN"/>
    <property type="match status" value="1"/>
</dbReference>
<keyword evidence="2" id="KW-0378">Hydrolase</keyword>
<evidence type="ECO:0000313" key="3">
    <source>
        <dbReference type="Proteomes" id="UP001056708"/>
    </source>
</evidence>
<sequence length="224" mass="25578">MTLKLMPILENGDRLTRTEFERRYQVLPEVKKAELVEGVVYMASPVRYQQHGKPHSQIITWLQVYAAATPGVEVADNTTVRLDLDNEPQPDALLRLDEGVGGQSRISEDDYLEGTPELIVEIAASTASYDLHDKFRAYRRNGVREYLVWVVLEEEFRWYVLEEGDYRQQEPDGAGCLRSPFWPGLLLDVKALLAGEMGPVLMRLQEEMGSPEHERFVERLGSAQ</sequence>
<reference evidence="2" key="1">
    <citation type="submission" date="2022-06" db="EMBL/GenBank/DDBJ databases">
        <title>Genome sequence of Phormidium yuhuli AB48 isolated from an industrial photobioreactor environment.</title>
        <authorList>
            <person name="Qiu Y."/>
            <person name="Noonan A.J.C."/>
            <person name="Dofher K."/>
            <person name="Koch M."/>
            <person name="Kieft B."/>
            <person name="Lin X."/>
            <person name="Ziels R.M."/>
            <person name="Hallam S.J."/>
        </authorList>
    </citation>
    <scope>NUCLEOTIDE SEQUENCE</scope>
    <source>
        <strain evidence="2">AB48</strain>
    </source>
</reference>
<dbReference type="InterPro" id="IPR008538">
    <property type="entry name" value="Uma2"/>
</dbReference>
<feature type="domain" description="Putative restriction endonuclease" evidence="1">
    <location>
        <begin position="19"/>
        <end position="188"/>
    </location>
</feature>
<dbReference type="Proteomes" id="UP001056708">
    <property type="component" value="Chromosome"/>
</dbReference>
<name>A0ABY5AL11_9CYAN</name>
<dbReference type="PANTHER" id="PTHR35400">
    <property type="entry name" value="SLR1083 PROTEIN"/>
    <property type="match status" value="1"/>
</dbReference>
<dbReference type="CDD" id="cd06260">
    <property type="entry name" value="DUF820-like"/>
    <property type="match status" value="1"/>
</dbReference>
<dbReference type="EMBL" id="CP098611">
    <property type="protein sequence ID" value="USR89899.1"/>
    <property type="molecule type" value="Genomic_DNA"/>
</dbReference>
<protein>
    <submittedName>
        <fullName evidence="2">Uma2 family endonuclease</fullName>
    </submittedName>
</protein>
<accession>A0ABY5AL11</accession>
<evidence type="ECO:0000313" key="2">
    <source>
        <dbReference type="EMBL" id="USR89899.1"/>
    </source>
</evidence>
<organism evidence="2 3">
    <name type="scientific">Phormidium yuhuli AB48</name>
    <dbReference type="NCBI Taxonomy" id="2940671"/>
    <lineage>
        <taxon>Bacteria</taxon>
        <taxon>Bacillati</taxon>
        <taxon>Cyanobacteriota</taxon>
        <taxon>Cyanophyceae</taxon>
        <taxon>Oscillatoriophycideae</taxon>
        <taxon>Oscillatoriales</taxon>
        <taxon>Oscillatoriaceae</taxon>
        <taxon>Phormidium</taxon>
        <taxon>Phormidium yuhuli</taxon>
    </lineage>
</organism>
<dbReference type="InterPro" id="IPR011335">
    <property type="entry name" value="Restrct_endonuc-II-like"/>
</dbReference>
<dbReference type="Gene3D" id="3.90.1570.10">
    <property type="entry name" value="tt1808, chain A"/>
    <property type="match status" value="1"/>
</dbReference>
<dbReference type="RefSeq" id="WP_252661220.1">
    <property type="nucleotide sequence ID" value="NZ_CP098611.1"/>
</dbReference>
<dbReference type="GO" id="GO:0004519">
    <property type="term" value="F:endonuclease activity"/>
    <property type="evidence" value="ECO:0007669"/>
    <property type="project" value="UniProtKB-KW"/>
</dbReference>
<evidence type="ECO:0000259" key="1">
    <source>
        <dbReference type="Pfam" id="PF05685"/>
    </source>
</evidence>
<dbReference type="SUPFAM" id="SSF52980">
    <property type="entry name" value="Restriction endonuclease-like"/>
    <property type="match status" value="1"/>
</dbReference>
<proteinExistence type="predicted"/>
<keyword evidence="2" id="KW-0255">Endonuclease</keyword>
<keyword evidence="3" id="KW-1185">Reference proteome</keyword>
<gene>
    <name evidence="2" type="ORF">NEA10_13645</name>
</gene>